<gene>
    <name evidence="2" type="ORF">OBRU01_14631</name>
</gene>
<accession>A0A0L7L5Y9</accession>
<proteinExistence type="predicted"/>
<evidence type="ECO:0000313" key="2">
    <source>
        <dbReference type="EMBL" id="KOB70877.1"/>
    </source>
</evidence>
<dbReference type="Proteomes" id="UP000037510">
    <property type="component" value="Unassembled WGS sequence"/>
</dbReference>
<keyword evidence="3" id="KW-1185">Reference proteome</keyword>
<evidence type="ECO:0000256" key="1">
    <source>
        <dbReference type="SAM" id="MobiDB-lite"/>
    </source>
</evidence>
<name>A0A0L7L5Y9_OPEBR</name>
<dbReference type="AlphaFoldDB" id="A0A0L7L5Y9"/>
<comment type="caution">
    <text evidence="2">The sequence shown here is derived from an EMBL/GenBank/DDBJ whole genome shotgun (WGS) entry which is preliminary data.</text>
</comment>
<evidence type="ECO:0000313" key="3">
    <source>
        <dbReference type="Proteomes" id="UP000037510"/>
    </source>
</evidence>
<feature type="region of interest" description="Disordered" evidence="1">
    <location>
        <begin position="18"/>
        <end position="45"/>
    </location>
</feature>
<organism evidence="2 3">
    <name type="scientific">Operophtera brumata</name>
    <name type="common">Winter moth</name>
    <name type="synonym">Phalaena brumata</name>
    <dbReference type="NCBI Taxonomy" id="104452"/>
    <lineage>
        <taxon>Eukaryota</taxon>
        <taxon>Metazoa</taxon>
        <taxon>Ecdysozoa</taxon>
        <taxon>Arthropoda</taxon>
        <taxon>Hexapoda</taxon>
        <taxon>Insecta</taxon>
        <taxon>Pterygota</taxon>
        <taxon>Neoptera</taxon>
        <taxon>Endopterygota</taxon>
        <taxon>Lepidoptera</taxon>
        <taxon>Glossata</taxon>
        <taxon>Ditrysia</taxon>
        <taxon>Geometroidea</taxon>
        <taxon>Geometridae</taxon>
        <taxon>Larentiinae</taxon>
        <taxon>Operophtera</taxon>
    </lineage>
</organism>
<sequence length="106" mass="11475">MNSPCFSSSPYIFYPVSDTSATESDDSVDSGREKTVGGGHRTTKYADPKQRTINKVSKKILKAIERITCNLTRSKKEKKVAKLSIVGACPVAVALWPPRAGAAWSS</sequence>
<protein>
    <submittedName>
        <fullName evidence="2">Putative DCAPL3</fullName>
    </submittedName>
</protein>
<reference evidence="2 3" key="1">
    <citation type="journal article" date="2015" name="Genome Biol. Evol.">
        <title>The genome of winter moth (Operophtera brumata) provides a genomic perspective on sexual dimorphism and phenology.</title>
        <authorList>
            <person name="Derks M.F."/>
            <person name="Smit S."/>
            <person name="Salis L."/>
            <person name="Schijlen E."/>
            <person name="Bossers A."/>
            <person name="Mateman C."/>
            <person name="Pijl A.S."/>
            <person name="de Ridder D."/>
            <person name="Groenen M.A."/>
            <person name="Visser M.E."/>
            <person name="Megens H.J."/>
        </authorList>
    </citation>
    <scope>NUCLEOTIDE SEQUENCE [LARGE SCALE GENOMIC DNA]</scope>
    <source>
        <strain evidence="2">WM2013NL</strain>
        <tissue evidence="2">Head and thorax</tissue>
    </source>
</reference>
<dbReference type="EMBL" id="JTDY01002708">
    <property type="protein sequence ID" value="KOB70877.1"/>
    <property type="molecule type" value="Genomic_DNA"/>
</dbReference>